<proteinExistence type="predicted"/>
<dbReference type="Proteomes" id="UP000315295">
    <property type="component" value="Unassembled WGS sequence"/>
</dbReference>
<evidence type="ECO:0000313" key="2">
    <source>
        <dbReference type="EMBL" id="TQD87331.1"/>
    </source>
</evidence>
<protein>
    <submittedName>
        <fullName evidence="2">Uncharacterized protein</fullName>
    </submittedName>
</protein>
<organism evidence="2 3">
    <name type="scientific">Malus baccata</name>
    <name type="common">Siberian crab apple</name>
    <name type="synonym">Pyrus baccata</name>
    <dbReference type="NCBI Taxonomy" id="106549"/>
    <lineage>
        <taxon>Eukaryota</taxon>
        <taxon>Viridiplantae</taxon>
        <taxon>Streptophyta</taxon>
        <taxon>Embryophyta</taxon>
        <taxon>Tracheophyta</taxon>
        <taxon>Spermatophyta</taxon>
        <taxon>Magnoliopsida</taxon>
        <taxon>eudicotyledons</taxon>
        <taxon>Gunneridae</taxon>
        <taxon>Pentapetalae</taxon>
        <taxon>rosids</taxon>
        <taxon>fabids</taxon>
        <taxon>Rosales</taxon>
        <taxon>Rosaceae</taxon>
        <taxon>Amygdaloideae</taxon>
        <taxon>Maleae</taxon>
        <taxon>Malus</taxon>
    </lineage>
</organism>
<dbReference type="AlphaFoldDB" id="A0A540LLG8"/>
<reference evidence="2 3" key="1">
    <citation type="journal article" date="2019" name="G3 (Bethesda)">
        <title>Sequencing of a Wild Apple (Malus baccata) Genome Unravels the Differences Between Cultivated and Wild Apple Species Regarding Disease Resistance and Cold Tolerance.</title>
        <authorList>
            <person name="Chen X."/>
        </authorList>
    </citation>
    <scope>NUCLEOTIDE SEQUENCE [LARGE SCALE GENOMIC DNA]</scope>
    <source>
        <strain evidence="3">cv. Shandingzi</strain>
        <tissue evidence="2">Leaves</tissue>
    </source>
</reference>
<feature type="compositionally biased region" description="Basic and acidic residues" evidence="1">
    <location>
        <begin position="45"/>
        <end position="56"/>
    </location>
</feature>
<dbReference type="EMBL" id="VIEB01000539">
    <property type="protein sequence ID" value="TQD87331.1"/>
    <property type="molecule type" value="Genomic_DNA"/>
</dbReference>
<accession>A0A540LLG8</accession>
<sequence>MVYFKPEWGKKEVYGIIYNHQHPHKSGIPNSSCTNLLLFPQQVKKERESEERREVGWAEGNTALSND</sequence>
<keyword evidence="3" id="KW-1185">Reference proteome</keyword>
<comment type="caution">
    <text evidence="2">The sequence shown here is derived from an EMBL/GenBank/DDBJ whole genome shotgun (WGS) entry which is preliminary data.</text>
</comment>
<evidence type="ECO:0000313" key="3">
    <source>
        <dbReference type="Proteomes" id="UP000315295"/>
    </source>
</evidence>
<feature type="region of interest" description="Disordered" evidence="1">
    <location>
        <begin position="45"/>
        <end position="67"/>
    </location>
</feature>
<evidence type="ECO:0000256" key="1">
    <source>
        <dbReference type="SAM" id="MobiDB-lite"/>
    </source>
</evidence>
<name>A0A540LLG8_MALBA</name>
<gene>
    <name evidence="2" type="ORF">C1H46_027124</name>
</gene>